<comment type="subcellular location">
    <subcellularLocation>
        <location evidence="1">Cell membrane</location>
        <topology evidence="1">Multi-pass membrane protein</topology>
    </subcellularLocation>
</comment>
<dbReference type="PANTHER" id="PTHR21143:SF104">
    <property type="entry name" value="GUSTATORY RECEPTOR 8A-RELATED"/>
    <property type="match status" value="1"/>
</dbReference>
<keyword evidence="6" id="KW-0675">Receptor</keyword>
<dbReference type="GO" id="GO:0008049">
    <property type="term" value="P:male courtship behavior"/>
    <property type="evidence" value="ECO:0007669"/>
    <property type="project" value="TreeGrafter"/>
</dbReference>
<dbReference type="GO" id="GO:0007165">
    <property type="term" value="P:signal transduction"/>
    <property type="evidence" value="ECO:0007669"/>
    <property type="project" value="UniProtKB-KW"/>
</dbReference>
<keyword evidence="5" id="KW-0472">Membrane</keyword>
<dbReference type="EnsemblMetazoa" id="AALB009309-RA">
    <property type="protein sequence ID" value="AALB009309-PA"/>
    <property type="gene ID" value="AALB009309"/>
</dbReference>
<dbReference type="GO" id="GO:0030424">
    <property type="term" value="C:axon"/>
    <property type="evidence" value="ECO:0007669"/>
    <property type="project" value="TreeGrafter"/>
</dbReference>
<protein>
    <submittedName>
        <fullName evidence="8">Uncharacterized protein</fullName>
    </submittedName>
</protein>
<evidence type="ECO:0000256" key="4">
    <source>
        <dbReference type="ARBA" id="ARBA00022989"/>
    </source>
</evidence>
<dbReference type="GO" id="GO:0007635">
    <property type="term" value="P:chemosensory behavior"/>
    <property type="evidence" value="ECO:0007669"/>
    <property type="project" value="TreeGrafter"/>
</dbReference>
<sequence>MVSQLLQWNRSVDHDGFRRQIWTGIYLTSVALPSIIYGTVIICQIHSQSCQTQTAYLALYTLFVNSYALLMLECTVFVGAVRSRYRLLNTCFSVYETIRPFYYFLKLTGLAPYRLTGQATVNSAVVKCCDAAYVIFFMALYSYGIYSYLVLSISDHLYMSKILTVIENSYVGCQLVTTNFAIVFTWLVRNRIMEVFAELNKIDIQLANGLGKPLNHAKHHFRLTLMKCLMLGSYLLFVLATVHAVSVKVSTLATPWLDMVAIMLSTYCYVLQIVQCGVVTVLIMARYSALNESFSFLLKCLWINPPVSCDRKRRRLLYRSLNVASIVLSTVFYSYLLFSISLDSELMKSSWKSLIVSRMHDLYFVLRYITVIVVQIHVLANRSEITRLFRSLNHISSAMVLLANRKGVVCKVHFFGTTKFARSLCIFSVSYPFICMAVTAILLNVFGMKKLGGNMFQIVRLLYFSTYVHLWLQATLVALIVLSPMIWFAVKDVYKTVQPFVFILWLAGLAPYSIADRQTFRAFRLCYEFLYFLFYLCLYSYALYTFLFVQNTSVLYTSIIVERLEYMYALFQYVSIVFSMAYGWALKQRISMMMRTLHEFDLHLRCFGIAIDHRRWHFNVTMLAVGTITSFTTLLSIYVPCMLGSEMQVTALLRNLVPASLYAVCFLLQCGQFIVFLLVVEARFSVLNKTFGPTEAFRPFLLLLKCLGLAPVFQNDSNKRWMSICNVILLLLIGTLYINGPCRQVRRDMMRFQASSLALNSRIFSYLLGTLVYLLTMLIHFLLRHRLRALFHAFTAIDEDLQQVGVRINYRMQRFLIISGMVCFLSGIFGTSALVYAYKITVLNNQPNFDGRWYYNMFSFVYYNAAFPTITSYFAIVLWFLLLRFQRLAMAIRFATLSRRYTDSLPLPETPSIGALAGSSRANCLPMYFPTSPSAIGGRNEFAICSEKEQINVLKQIKILHDKLNDVVELVNYCFSVQITFCVGLCFVIGVVCSFGLFRAFIYRNELFYMGVLNFVWYMYYLFFVLFFIAVGSKIAREGKRIGVLVHKAINCSTSEAVIRELNLFSQQLLHRSPVITCGLFVYDWTLWYTMIGATATYLIILIQFDVSFPNLVNVNATAAYRHST</sequence>
<dbReference type="GO" id="GO:0030425">
    <property type="term" value="C:dendrite"/>
    <property type="evidence" value="ECO:0007669"/>
    <property type="project" value="TreeGrafter"/>
</dbReference>
<evidence type="ECO:0000256" key="5">
    <source>
        <dbReference type="ARBA" id="ARBA00023136"/>
    </source>
</evidence>
<dbReference type="VEuPathDB" id="VectorBase:AALB20_033047"/>
<evidence type="ECO:0000313" key="9">
    <source>
        <dbReference type="Proteomes" id="UP000069272"/>
    </source>
</evidence>
<name>A0A182FRY3_ANOAL</name>
<organism evidence="8 9">
    <name type="scientific">Anopheles albimanus</name>
    <name type="common">New world malaria mosquito</name>
    <dbReference type="NCBI Taxonomy" id="7167"/>
    <lineage>
        <taxon>Eukaryota</taxon>
        <taxon>Metazoa</taxon>
        <taxon>Ecdysozoa</taxon>
        <taxon>Arthropoda</taxon>
        <taxon>Hexapoda</taxon>
        <taxon>Insecta</taxon>
        <taxon>Pterygota</taxon>
        <taxon>Neoptera</taxon>
        <taxon>Endopterygota</taxon>
        <taxon>Diptera</taxon>
        <taxon>Nematocera</taxon>
        <taxon>Culicoidea</taxon>
        <taxon>Culicidae</taxon>
        <taxon>Anophelinae</taxon>
        <taxon>Anopheles</taxon>
    </lineage>
</organism>
<evidence type="ECO:0000256" key="6">
    <source>
        <dbReference type="ARBA" id="ARBA00023170"/>
    </source>
</evidence>
<evidence type="ECO:0000256" key="1">
    <source>
        <dbReference type="ARBA" id="ARBA00004651"/>
    </source>
</evidence>
<dbReference type="Pfam" id="PF08395">
    <property type="entry name" value="7tm_7"/>
    <property type="match status" value="2"/>
</dbReference>
<dbReference type="GO" id="GO:0050909">
    <property type="term" value="P:sensory perception of taste"/>
    <property type="evidence" value="ECO:0007669"/>
    <property type="project" value="InterPro"/>
</dbReference>
<keyword evidence="7" id="KW-0807">Transducer</keyword>
<dbReference type="PANTHER" id="PTHR21143">
    <property type="entry name" value="INVERTEBRATE GUSTATORY RECEPTOR"/>
    <property type="match status" value="1"/>
</dbReference>
<keyword evidence="9" id="KW-1185">Reference proteome</keyword>
<proteinExistence type="predicted"/>
<evidence type="ECO:0000256" key="7">
    <source>
        <dbReference type="ARBA" id="ARBA00023224"/>
    </source>
</evidence>
<dbReference type="Proteomes" id="UP000069272">
    <property type="component" value="Chromosome 2R"/>
</dbReference>
<keyword evidence="4" id="KW-1133">Transmembrane helix</keyword>
<reference evidence="8" key="2">
    <citation type="submission" date="2022-08" db="UniProtKB">
        <authorList>
            <consortium name="EnsemblMetazoa"/>
        </authorList>
    </citation>
    <scope>IDENTIFICATION</scope>
    <source>
        <strain evidence="8">STECLA/ALBI9_A</strain>
    </source>
</reference>
<dbReference type="VEuPathDB" id="VectorBase:AALB009309"/>
<dbReference type="VEuPathDB" id="VectorBase:AALB20_033529"/>
<keyword evidence="2" id="KW-1003">Cell membrane</keyword>
<evidence type="ECO:0000256" key="2">
    <source>
        <dbReference type="ARBA" id="ARBA00022475"/>
    </source>
</evidence>
<dbReference type="InterPro" id="IPR013604">
    <property type="entry name" value="7TM_chemorcpt"/>
</dbReference>
<evidence type="ECO:0000313" key="8">
    <source>
        <dbReference type="EnsemblMetazoa" id="AALB009309-PA"/>
    </source>
</evidence>
<reference evidence="8 9" key="1">
    <citation type="journal article" date="2017" name="G3 (Bethesda)">
        <title>The Physical Genome Mapping of Anopheles albimanus Corrected Scaffold Misassemblies and Identified Interarm Rearrangements in Genus Anopheles.</title>
        <authorList>
            <person name="Artemov G.N."/>
            <person name="Peery A.N."/>
            <person name="Jiang X."/>
            <person name="Tu Z."/>
            <person name="Stegniy V.N."/>
            <person name="Sharakhova M.V."/>
            <person name="Sharakhov I.V."/>
        </authorList>
    </citation>
    <scope>NUCLEOTIDE SEQUENCE [LARGE SCALE GENOMIC DNA]</scope>
    <source>
        <strain evidence="8 9">ALBI9_A</strain>
    </source>
</reference>
<dbReference type="GO" id="GO:0005886">
    <property type="term" value="C:plasma membrane"/>
    <property type="evidence" value="ECO:0007669"/>
    <property type="project" value="UniProtKB-SubCell"/>
</dbReference>
<dbReference type="STRING" id="7167.A0A182FRY3"/>
<dbReference type="AlphaFoldDB" id="A0A182FRY3"/>
<accession>A0A182FRY3</accession>
<evidence type="ECO:0000256" key="3">
    <source>
        <dbReference type="ARBA" id="ARBA00022692"/>
    </source>
</evidence>
<dbReference type="GO" id="GO:0043025">
    <property type="term" value="C:neuronal cell body"/>
    <property type="evidence" value="ECO:0007669"/>
    <property type="project" value="TreeGrafter"/>
</dbReference>
<keyword evidence="3" id="KW-0812">Transmembrane</keyword>